<keyword evidence="7" id="KW-0560">Oxidoreductase</keyword>
<dbReference type="Proteomes" id="UP000223913">
    <property type="component" value="Unassembled WGS sequence"/>
</dbReference>
<feature type="binding site" evidence="13">
    <location>
        <position position="123"/>
    </location>
    <ligand>
        <name>NAD(+)</name>
        <dbReference type="ChEBI" id="CHEBI:57540"/>
    </ligand>
</feature>
<evidence type="ECO:0000256" key="3">
    <source>
        <dbReference type="ARBA" id="ARBA00011245"/>
    </source>
</evidence>
<accession>A0A2D0NC53</accession>
<evidence type="ECO:0000256" key="6">
    <source>
        <dbReference type="ARBA" id="ARBA00022605"/>
    </source>
</evidence>
<dbReference type="SUPFAM" id="SSF52283">
    <property type="entry name" value="Formate/glycerate dehydrogenase catalytic domain-like"/>
    <property type="match status" value="1"/>
</dbReference>
<evidence type="ECO:0000256" key="1">
    <source>
        <dbReference type="ARBA" id="ARBA00004884"/>
    </source>
</evidence>
<evidence type="ECO:0000256" key="4">
    <source>
        <dbReference type="ARBA" id="ARBA00012847"/>
    </source>
</evidence>
<dbReference type="EMBL" id="PDUD01000019">
    <property type="protein sequence ID" value="PHN05956.1"/>
    <property type="molecule type" value="Genomic_DNA"/>
</dbReference>
<dbReference type="RefSeq" id="WP_099150549.1">
    <property type="nucleotide sequence ID" value="NZ_PDUD01000019.1"/>
</dbReference>
<dbReference type="GO" id="GO:0005737">
    <property type="term" value="C:cytoplasm"/>
    <property type="evidence" value="ECO:0007669"/>
    <property type="project" value="TreeGrafter"/>
</dbReference>
<evidence type="ECO:0000256" key="2">
    <source>
        <dbReference type="ARBA" id="ARBA00005689"/>
    </source>
</evidence>
<dbReference type="AlphaFoldDB" id="A0A2D0NC53"/>
<dbReference type="UniPathway" id="UPA00033">
    <property type="reaction ID" value="UER00034"/>
</dbReference>
<evidence type="ECO:0000259" key="14">
    <source>
        <dbReference type="SMART" id="SM01002"/>
    </source>
</evidence>
<evidence type="ECO:0000256" key="9">
    <source>
        <dbReference type="ARBA" id="ARBA00023157"/>
    </source>
</evidence>
<gene>
    <name evidence="16" type="ORF">CRP01_13330</name>
</gene>
<reference evidence="16 17" key="1">
    <citation type="submission" date="2017-10" db="EMBL/GenBank/DDBJ databases">
        <title>The draft genome sequence of Lewinella nigricans NBRC 102662.</title>
        <authorList>
            <person name="Wang K."/>
        </authorList>
    </citation>
    <scope>NUCLEOTIDE SEQUENCE [LARGE SCALE GENOMIC DNA]</scope>
    <source>
        <strain evidence="16 17">NBRC 102662</strain>
    </source>
</reference>
<comment type="pathway">
    <text evidence="1">Amino-acid biosynthesis; L-lysine biosynthesis via AAA pathway; L-lysine from L-alpha-aminoadipate (fungal route): step 3/3.</text>
</comment>
<comment type="subunit">
    <text evidence="3">Monomer.</text>
</comment>
<evidence type="ECO:0000256" key="10">
    <source>
        <dbReference type="ARBA" id="ARBA00033228"/>
    </source>
</evidence>
<feature type="binding site" evidence="13">
    <location>
        <begin position="186"/>
        <end position="187"/>
    </location>
    <ligand>
        <name>NAD(+)</name>
        <dbReference type="ChEBI" id="CHEBI:57540"/>
    </ligand>
</feature>
<keyword evidence="9" id="KW-1015">Disulfide bond</keyword>
<dbReference type="Pfam" id="PF05222">
    <property type="entry name" value="AlaDh_PNT_N"/>
    <property type="match status" value="1"/>
</dbReference>
<dbReference type="PANTHER" id="PTHR11133:SF23">
    <property type="entry name" value="SACCHAROPINE DEHYDROGENASE [NAD(+), L-LYSINE-FORMING]"/>
    <property type="match status" value="1"/>
</dbReference>
<evidence type="ECO:0000256" key="8">
    <source>
        <dbReference type="ARBA" id="ARBA00023027"/>
    </source>
</evidence>
<protein>
    <recommendedName>
        <fullName evidence="5">Saccharopine dehydrogenase [NAD(+), L-lysine-forming]</fullName>
        <ecNumber evidence="4">1.5.1.7</ecNumber>
    </recommendedName>
    <alternativeName>
        <fullName evidence="10">Lysine--2-oxoglutarate reductase</fullName>
    </alternativeName>
</protein>
<evidence type="ECO:0000313" key="16">
    <source>
        <dbReference type="EMBL" id="PHN05956.1"/>
    </source>
</evidence>
<evidence type="ECO:0000256" key="5">
    <source>
        <dbReference type="ARBA" id="ARBA00021221"/>
    </source>
</evidence>
<dbReference type="EC" id="1.5.1.7" evidence="4"/>
<dbReference type="InterPro" id="IPR007698">
    <property type="entry name" value="AlaDH/PNT_NAD(H)-bd"/>
</dbReference>
<dbReference type="GO" id="GO:0004754">
    <property type="term" value="F:saccharopine dehydrogenase (NAD+, L-lysine-forming) activity"/>
    <property type="evidence" value="ECO:0007669"/>
    <property type="project" value="UniProtKB-EC"/>
</dbReference>
<feature type="domain" description="Alanine dehydrogenase/pyridine nucleotide transhydrogenase N-terminal" evidence="15">
    <location>
        <begin position="4"/>
        <end position="135"/>
    </location>
</feature>
<dbReference type="InterPro" id="IPR027281">
    <property type="entry name" value="Lys1"/>
</dbReference>
<evidence type="ECO:0000256" key="11">
    <source>
        <dbReference type="ARBA" id="ARBA00047860"/>
    </source>
</evidence>
<organism evidence="16 17">
    <name type="scientific">Flavilitoribacter nigricans (strain ATCC 23147 / DSM 23189 / NBRC 102662 / NCIMB 1420 / SS-2)</name>
    <name type="common">Lewinella nigricans</name>
    <dbReference type="NCBI Taxonomy" id="1122177"/>
    <lineage>
        <taxon>Bacteria</taxon>
        <taxon>Pseudomonadati</taxon>
        <taxon>Bacteroidota</taxon>
        <taxon>Saprospiria</taxon>
        <taxon>Saprospirales</taxon>
        <taxon>Lewinellaceae</taxon>
        <taxon>Flavilitoribacter</taxon>
    </lineage>
</organism>
<feature type="binding site" evidence="13">
    <location>
        <begin position="341"/>
        <end position="344"/>
    </location>
    <ligand>
        <name>NAD(+)</name>
        <dbReference type="ChEBI" id="CHEBI:57540"/>
    </ligand>
</feature>
<evidence type="ECO:0000313" key="17">
    <source>
        <dbReference type="Proteomes" id="UP000223913"/>
    </source>
</evidence>
<feature type="domain" description="Alanine dehydrogenase/pyridine nucleotide transhydrogenase NAD(H)-binding" evidence="14">
    <location>
        <begin position="165"/>
        <end position="327"/>
    </location>
</feature>
<dbReference type="PANTHER" id="PTHR11133">
    <property type="entry name" value="SACCHAROPINE DEHYDROGENASE"/>
    <property type="match status" value="1"/>
</dbReference>
<comment type="caution">
    <text evidence="16">The sequence shown here is derived from an EMBL/GenBank/DDBJ whole genome shotgun (WGS) entry which is preliminary data.</text>
</comment>
<evidence type="ECO:0000256" key="7">
    <source>
        <dbReference type="ARBA" id="ARBA00023002"/>
    </source>
</evidence>
<feature type="binding site" evidence="13">
    <location>
        <position position="294"/>
    </location>
    <ligand>
        <name>NAD(+)</name>
        <dbReference type="ChEBI" id="CHEBI:57540"/>
    </ligand>
</feature>
<feature type="binding site" evidence="13">
    <location>
        <position position="226"/>
    </location>
    <ligand>
        <name>NAD(+)</name>
        <dbReference type="ChEBI" id="CHEBI:57540"/>
    </ligand>
</feature>
<dbReference type="GO" id="GO:0019878">
    <property type="term" value="P:lysine biosynthetic process via aminoadipic acid"/>
    <property type="evidence" value="ECO:0007669"/>
    <property type="project" value="UniProtKB-UniPathway"/>
</dbReference>
<dbReference type="OrthoDB" id="1141481at2"/>
<dbReference type="SMART" id="SM01002">
    <property type="entry name" value="AlaDh_PNT_C"/>
    <property type="match status" value="1"/>
</dbReference>
<name>A0A2D0NC53_FLAN2</name>
<comment type="catalytic activity">
    <reaction evidence="11">
        <text>L-saccharopine + NAD(+) + H2O = L-lysine + 2-oxoglutarate + NADH + H(+)</text>
        <dbReference type="Rhea" id="RHEA:12440"/>
        <dbReference type="ChEBI" id="CHEBI:15377"/>
        <dbReference type="ChEBI" id="CHEBI:15378"/>
        <dbReference type="ChEBI" id="CHEBI:16810"/>
        <dbReference type="ChEBI" id="CHEBI:32551"/>
        <dbReference type="ChEBI" id="CHEBI:57540"/>
        <dbReference type="ChEBI" id="CHEBI:57945"/>
        <dbReference type="ChEBI" id="CHEBI:57951"/>
        <dbReference type="EC" id="1.5.1.7"/>
    </reaction>
</comment>
<proteinExistence type="inferred from homology"/>
<sequence length="404" mass="45629">MKIGVIRERKNPPDQRVALTPEQCARVLSIPGVDIVVEPSPIRSFTDEEYADLGIPMQEDLSDCDVLMGVKEVPVDELIPGKTYFFFSHTIKKQAYNRKLLQAVLAKNIRLIDYEVITDEQGRRLIAFGRFAGMVGAHNGVMTYGLRTRSFHLPRMQDFMDYEHVRTYYRDVLILPPIRIVLTGSGRVGQGANQVLRDMGVREVSPDAFLEQHWSGPVFTHLTSGDYVRRKDGGAFNKKDFYANPDAYESNFARFARVANLFINGIYWNNRAPAFFTREEMSHPDFKIRVIADVTCDIAPVSSIPATLKASTIADPIFGYDPVQNKEVEPFQSGIIDMMTIDNLPSELPRDASQAFGEMFLMHVLPELLKPESKLIERATIAVDGDLGPHFEYLRDYVNEGTVG</sequence>
<keyword evidence="17" id="KW-1185">Reference proteome</keyword>
<comment type="similarity">
    <text evidence="2">Belongs to the AlaDH/PNT family.</text>
</comment>
<feature type="active site" description="Proton acceptor" evidence="12">
    <location>
        <position position="71"/>
    </location>
</feature>
<dbReference type="PIRSF" id="PIRSF018250">
    <property type="entry name" value="Saccharopine_DH_Lys"/>
    <property type="match status" value="1"/>
</dbReference>
<dbReference type="InterPro" id="IPR051168">
    <property type="entry name" value="AASS"/>
</dbReference>
<dbReference type="SMART" id="SM01003">
    <property type="entry name" value="AlaDh_PNT_N"/>
    <property type="match status" value="1"/>
</dbReference>
<keyword evidence="8 13" id="KW-0520">NAD</keyword>
<dbReference type="InterPro" id="IPR007886">
    <property type="entry name" value="AlaDH/PNT_N"/>
</dbReference>
<feature type="active site" description="Proton donor" evidence="12">
    <location>
        <position position="89"/>
    </location>
</feature>
<dbReference type="Gene3D" id="3.40.50.720">
    <property type="entry name" value="NAD(P)-binding Rossmann-like Domain"/>
    <property type="match status" value="1"/>
</dbReference>
<dbReference type="CDD" id="cd05199">
    <property type="entry name" value="SDH_like"/>
    <property type="match status" value="1"/>
</dbReference>
<evidence type="ECO:0000259" key="15">
    <source>
        <dbReference type="SMART" id="SM01003"/>
    </source>
</evidence>
<evidence type="ECO:0000256" key="13">
    <source>
        <dbReference type="PIRSR" id="PIRSR018250-3"/>
    </source>
</evidence>
<keyword evidence="6" id="KW-0028">Amino-acid biosynthesis</keyword>
<feature type="binding site" evidence="13">
    <location>
        <position position="267"/>
    </location>
    <ligand>
        <name>NAD(+)</name>
        <dbReference type="ChEBI" id="CHEBI:57540"/>
    </ligand>
</feature>
<evidence type="ECO:0000256" key="12">
    <source>
        <dbReference type="PIRSR" id="PIRSR018250-1"/>
    </source>
</evidence>